<keyword evidence="2" id="KW-1185">Reference proteome</keyword>
<sequence>MNKYSKVTEGETLCFPWKLPPQTNNLVSVGDILAGVAGANGEVVSLMVRVSFVSAVENIFSSSMRGSNLKAGFFISLFLNMTKKTIVTVLEEGIELSAEAIGKAQECPTVDCQTR</sequence>
<evidence type="ECO:0000313" key="2">
    <source>
        <dbReference type="Proteomes" id="UP001152795"/>
    </source>
</evidence>
<gene>
    <name evidence="1" type="ORF">PACLA_8A055497</name>
</gene>
<name>A0A6S7K050_PARCT</name>
<reference evidence="1" key="1">
    <citation type="submission" date="2020-04" db="EMBL/GenBank/DDBJ databases">
        <authorList>
            <person name="Alioto T."/>
            <person name="Alioto T."/>
            <person name="Gomez Garrido J."/>
        </authorList>
    </citation>
    <scope>NUCLEOTIDE SEQUENCE</scope>
    <source>
        <strain evidence="1">A484AB</strain>
    </source>
</reference>
<dbReference type="Proteomes" id="UP001152795">
    <property type="component" value="Unassembled WGS sequence"/>
</dbReference>
<organism evidence="1 2">
    <name type="scientific">Paramuricea clavata</name>
    <name type="common">Red gorgonian</name>
    <name type="synonym">Violescent sea-whip</name>
    <dbReference type="NCBI Taxonomy" id="317549"/>
    <lineage>
        <taxon>Eukaryota</taxon>
        <taxon>Metazoa</taxon>
        <taxon>Cnidaria</taxon>
        <taxon>Anthozoa</taxon>
        <taxon>Octocorallia</taxon>
        <taxon>Malacalcyonacea</taxon>
        <taxon>Plexauridae</taxon>
        <taxon>Paramuricea</taxon>
    </lineage>
</organism>
<comment type="caution">
    <text evidence="1">The sequence shown here is derived from an EMBL/GenBank/DDBJ whole genome shotgun (WGS) entry which is preliminary data.</text>
</comment>
<dbReference type="EMBL" id="CACRXK020008618">
    <property type="protein sequence ID" value="CAB4015188.1"/>
    <property type="molecule type" value="Genomic_DNA"/>
</dbReference>
<accession>A0A6S7K050</accession>
<evidence type="ECO:0000313" key="1">
    <source>
        <dbReference type="EMBL" id="CAB4015188.1"/>
    </source>
</evidence>
<dbReference type="AlphaFoldDB" id="A0A6S7K050"/>
<proteinExistence type="predicted"/>
<protein>
    <submittedName>
        <fullName evidence="1">Uncharacterized protein</fullName>
    </submittedName>
</protein>